<dbReference type="Gene3D" id="2.60.40.1470">
    <property type="entry name" value="ApaG domain"/>
    <property type="match status" value="1"/>
</dbReference>
<evidence type="ECO:0000313" key="2">
    <source>
        <dbReference type="EMBL" id="CAG9535278.1"/>
    </source>
</evidence>
<dbReference type="SUPFAM" id="SSF110069">
    <property type="entry name" value="ApaG-like"/>
    <property type="match status" value="1"/>
</dbReference>
<dbReference type="Proteomes" id="UP000746747">
    <property type="component" value="Unassembled WGS sequence"/>
</dbReference>
<accession>A0A8J2M527</accession>
<keyword evidence="3" id="KW-1185">Reference proteome</keyword>
<reference evidence="2" key="1">
    <citation type="submission" date="2021-09" db="EMBL/GenBank/DDBJ databases">
        <authorList>
            <consortium name="Pathogen Informatics"/>
        </authorList>
    </citation>
    <scope>NUCLEOTIDE SEQUENCE</scope>
</reference>
<dbReference type="GO" id="GO:0070987">
    <property type="term" value="P:error-free translesion synthesis"/>
    <property type="evidence" value="ECO:0007669"/>
    <property type="project" value="TreeGrafter"/>
</dbReference>
<proteinExistence type="predicted"/>
<protein>
    <recommendedName>
        <fullName evidence="1">ApaG domain-containing protein</fullName>
    </recommendedName>
</protein>
<dbReference type="InterPro" id="IPR007474">
    <property type="entry name" value="ApaG_domain"/>
</dbReference>
<dbReference type="Pfam" id="PF04379">
    <property type="entry name" value="DUF525"/>
    <property type="match status" value="1"/>
</dbReference>
<dbReference type="InterPro" id="IPR011722">
    <property type="entry name" value="Hemimethylated_DNA-bd_dom"/>
</dbReference>
<dbReference type="GO" id="GO:0003677">
    <property type="term" value="F:DNA binding"/>
    <property type="evidence" value="ECO:0007669"/>
    <property type="project" value="InterPro"/>
</dbReference>
<dbReference type="GO" id="GO:0005634">
    <property type="term" value="C:nucleus"/>
    <property type="evidence" value="ECO:0007669"/>
    <property type="project" value="TreeGrafter"/>
</dbReference>
<dbReference type="PANTHER" id="PTHR14289:SF16">
    <property type="entry name" value="POLYMERASE DELTA-INTERACTING PROTEIN 2"/>
    <property type="match status" value="1"/>
</dbReference>
<gene>
    <name evidence="2" type="ORF">CJOHNSTONI_LOCUS5329</name>
</gene>
<dbReference type="SUPFAM" id="SSF141255">
    <property type="entry name" value="YccV-like"/>
    <property type="match status" value="1"/>
</dbReference>
<sequence length="350" mass="39839">MSGLLTQRGLFGISPVRSFFASTTLLARYGRLMLTLREGSGNVFLKDLGRLTVVQTDDEPYTPGQLFIHKLFPYRGIVLCSFPCPVEEKLFNANNDDPVIITHKSLFYQVLVHCGDWKNMHFPVDITSYLEDAGTIHGEKVLTVVFGMDCVPHAEIVPYRTHITRPIVHNLFGGLFECTAVEDNDLIFSIRKEPSFLIGQHSNCILNQLKPHFAYRETTDGIRVTVITFYLGLNTVSGQQKHWWRYVIRLENLKPCHIIIRSREMKVYSLSNMQQQKIPSIAGGNPRLTPEEPAFQYSGMVGVVVDKGSYAWGNFTMEREEDRTSFLVKVPTFRLECDSNPTPEKTEQLS</sequence>
<dbReference type="InterPro" id="IPR036623">
    <property type="entry name" value="Hemimethylated_DNA-bd_sf"/>
</dbReference>
<dbReference type="GO" id="GO:0042645">
    <property type="term" value="C:mitochondrial nucleoid"/>
    <property type="evidence" value="ECO:0007669"/>
    <property type="project" value="TreeGrafter"/>
</dbReference>
<dbReference type="EMBL" id="CAKAEH010001366">
    <property type="protein sequence ID" value="CAG9535278.1"/>
    <property type="molecule type" value="Genomic_DNA"/>
</dbReference>
<feature type="domain" description="ApaG" evidence="1">
    <location>
        <begin position="216"/>
        <end position="342"/>
    </location>
</feature>
<name>A0A8J2M527_9BILA</name>
<dbReference type="PROSITE" id="PS51087">
    <property type="entry name" value="APAG"/>
    <property type="match status" value="1"/>
</dbReference>
<dbReference type="InterPro" id="IPR036767">
    <property type="entry name" value="ApaG_sf"/>
</dbReference>
<comment type="caution">
    <text evidence="2">The sequence shown here is derived from an EMBL/GenBank/DDBJ whole genome shotgun (WGS) entry which is preliminary data.</text>
</comment>
<organism evidence="2 3">
    <name type="scientific">Cercopithifilaria johnstoni</name>
    <dbReference type="NCBI Taxonomy" id="2874296"/>
    <lineage>
        <taxon>Eukaryota</taxon>
        <taxon>Metazoa</taxon>
        <taxon>Ecdysozoa</taxon>
        <taxon>Nematoda</taxon>
        <taxon>Chromadorea</taxon>
        <taxon>Rhabditida</taxon>
        <taxon>Spirurina</taxon>
        <taxon>Spiruromorpha</taxon>
        <taxon>Filarioidea</taxon>
        <taxon>Onchocercidae</taxon>
        <taxon>Cercopithifilaria</taxon>
    </lineage>
</organism>
<dbReference type="SMART" id="SM00992">
    <property type="entry name" value="YccV-like"/>
    <property type="match status" value="1"/>
</dbReference>
<dbReference type="AlphaFoldDB" id="A0A8J2M527"/>
<evidence type="ECO:0000259" key="1">
    <source>
        <dbReference type="PROSITE" id="PS51087"/>
    </source>
</evidence>
<dbReference type="PANTHER" id="PTHR14289">
    <property type="entry name" value="F-BOX ONLY PROTEIN 3"/>
    <property type="match status" value="1"/>
</dbReference>
<evidence type="ECO:0000313" key="3">
    <source>
        <dbReference type="Proteomes" id="UP000746747"/>
    </source>
</evidence>
<dbReference type="OrthoDB" id="5913487at2759"/>